<dbReference type="Gene3D" id="1.10.20.10">
    <property type="entry name" value="Histone, subunit A"/>
    <property type="match status" value="2"/>
</dbReference>
<keyword evidence="5" id="KW-0804">Transcription</keyword>
<dbReference type="SMART" id="SM00293">
    <property type="entry name" value="PWWP"/>
    <property type="match status" value="1"/>
</dbReference>
<dbReference type="Pfam" id="PF00855">
    <property type="entry name" value="PWWP"/>
    <property type="match status" value="1"/>
</dbReference>
<keyword evidence="3" id="KW-0238">DNA-binding</keyword>
<dbReference type="SUPFAM" id="SSF63748">
    <property type="entry name" value="Tudor/PWWP/MBT"/>
    <property type="match status" value="1"/>
</dbReference>
<dbReference type="CDD" id="cd22907">
    <property type="entry name" value="HFD_NFYB"/>
    <property type="match status" value="2"/>
</dbReference>
<proteinExistence type="inferred from homology"/>
<feature type="compositionally biased region" description="Polar residues" evidence="6">
    <location>
        <begin position="1009"/>
        <end position="1018"/>
    </location>
</feature>
<evidence type="ECO:0000256" key="4">
    <source>
        <dbReference type="ARBA" id="ARBA00023159"/>
    </source>
</evidence>
<keyword evidence="2" id="KW-0805">Transcription regulation</keyword>
<feature type="region of interest" description="Disordered" evidence="6">
    <location>
        <begin position="262"/>
        <end position="294"/>
    </location>
</feature>
<evidence type="ECO:0000256" key="5">
    <source>
        <dbReference type="ARBA" id="ARBA00023163"/>
    </source>
</evidence>
<feature type="region of interest" description="Disordered" evidence="6">
    <location>
        <begin position="385"/>
        <end position="406"/>
    </location>
</feature>
<evidence type="ECO:0000313" key="9">
    <source>
        <dbReference type="Proteomes" id="UP000834106"/>
    </source>
</evidence>
<evidence type="ECO:0000256" key="1">
    <source>
        <dbReference type="ARBA" id="ARBA00009053"/>
    </source>
</evidence>
<name>A0AAD1Z3S3_9LAMI</name>
<dbReference type="SUPFAM" id="SSF47113">
    <property type="entry name" value="Histone-fold"/>
    <property type="match status" value="2"/>
</dbReference>
<dbReference type="Proteomes" id="UP000834106">
    <property type="component" value="Chromosome 5"/>
</dbReference>
<dbReference type="GO" id="GO:0005634">
    <property type="term" value="C:nucleus"/>
    <property type="evidence" value="ECO:0007669"/>
    <property type="project" value="InterPro"/>
</dbReference>
<accession>A0AAD1Z3S3</accession>
<sequence>MNHIGVKHTDDFLSLIPQFLTRAHILVSKFLAKLRNYGLIICVEDFPSSPFAPISPPSDLPNFLCSRAQIQIRMADGRAGGSFGVPGSPGGGGGSHDSGGDQSPRSGVREQDRFLPIANISRIMKKALPANGKIAKDAKETVQECVSEFISFITSEASDKCQKEKRKTINGDDLLWAMATLGFEDYIDPLKVYLARYREGDTKGSGKGADGSARKDALVPNPGSQVQLAHQSSPFAPISPPSDLPNFLCSRAQIQIRMADGRAGGSFGVPGSPGGGGGSHDSGGDQSPRSGVREQDRFLPIANISRIMKKALPANGKIAKDAKETVQECVSEFISFITSEASDKCQKEKRKTINGDDLLWAMATLGFEDYIDPLKVYLARYREGDTKGSGKGADGSARKDALVPNPGSQVQLAHQNFYQFRVEEDEAAGGGTEYKTLMENSRDPGSGYSVDGVRVLEEAKGLVEGMQMLDVKEGGDGKMDDKVSEVSLKLNVDANGERVKGAYWKSRVEERMTGQDARGSWGVMELVGRVLHGNFGMEKEERDFKHFEDETSSTCPVNLNVTRGAIGEAVSGNEFVNIGTDVDKILDEQKLDLHREGAGLSGDAVSGNEIGIEGTGADKILDERNLDLHGEGAGLNGKQNAVIIEQVPDENSRNTELYIDKPGFLVPNKSGEGDALNEKQNVVINEQVPDVISRNAVGDEEKAGLLIPKTHGEGSGLNGKENLVVNEHVPDVNYRNAEEYNGNPGLLMPKTRGEECITENEGEYCVSDLVWGKVRSHPWWPGQVFEPSAASENATKYFKRDSYLLAYYGDQTFAWNEVSKIKPFRMHFSQMEKQSNSIAFCRAVDCALDETARRVELSLSCSCLLEEVHNNIKTQVVANAGIREESSRRDERDNLSSAAAFLPAELVSYLNVLAEAPKCTTDKLEFVIAKAQLLAFNRWKGHYKLPDLQEFGVLLEDDSHVTVPGNGRDSPEVMEGALLGSEVAHQSKKRKSIPQDGSSRKRKHRSSDNEWSLSSSGLPTGEKKSGRKTSKEMATSGEKCKPIDYISSDSNMEGKKRLLPRNDKKISQPNSYLRVGERLCRALKSGDGSSTQSVRRSGGAHATGVLLGLTPGSGKSQSEKLIPAECPPPREIFSMLCMAAKHPMKKSCLLTSAVSLFCEFRNSTCLENGKARDHEKNAKKHKEKLPSNLENADISGFAGIEDSYWTDRIIQNDPEEKMIYEPEIPTWKVASAAETEAVFGMSEISENKQERDAVILDFETDNLSGPVDEKSLKYSPTALILNFTDLESIPSIANLNGIFSRYGPLSESETEVLSKSKRVKVIFKSRADAEAAFSSTGKFRIFGPSLVSYKLNYSPKLRKAPTTSKRNRRQTSKKDSAL</sequence>
<dbReference type="PROSITE" id="PS50812">
    <property type="entry name" value="PWWP"/>
    <property type="match status" value="1"/>
</dbReference>
<dbReference type="PRINTS" id="PR00615">
    <property type="entry name" value="CCAATSUBUNTA"/>
</dbReference>
<dbReference type="PANTHER" id="PTHR42851">
    <property type="entry name" value="ALDOLASE-RELATED"/>
    <property type="match status" value="1"/>
</dbReference>
<dbReference type="EMBL" id="OU503040">
    <property type="protein sequence ID" value="CAI9760710.1"/>
    <property type="molecule type" value="Genomic_DNA"/>
</dbReference>
<dbReference type="InterPro" id="IPR000313">
    <property type="entry name" value="PWWP_dom"/>
</dbReference>
<evidence type="ECO:0000256" key="6">
    <source>
        <dbReference type="SAM" id="MobiDB-lite"/>
    </source>
</evidence>
<evidence type="ECO:0000313" key="8">
    <source>
        <dbReference type="EMBL" id="CAI9760710.1"/>
    </source>
</evidence>
<organism evidence="8 9">
    <name type="scientific">Fraxinus pennsylvanica</name>
    <dbReference type="NCBI Taxonomy" id="56036"/>
    <lineage>
        <taxon>Eukaryota</taxon>
        <taxon>Viridiplantae</taxon>
        <taxon>Streptophyta</taxon>
        <taxon>Embryophyta</taxon>
        <taxon>Tracheophyta</taxon>
        <taxon>Spermatophyta</taxon>
        <taxon>Magnoliopsida</taxon>
        <taxon>eudicotyledons</taxon>
        <taxon>Gunneridae</taxon>
        <taxon>Pentapetalae</taxon>
        <taxon>asterids</taxon>
        <taxon>lamiids</taxon>
        <taxon>Lamiales</taxon>
        <taxon>Oleaceae</taxon>
        <taxon>Oleeae</taxon>
        <taxon>Fraxinus</taxon>
    </lineage>
</organism>
<comment type="similarity">
    <text evidence="1">Belongs to the NFYB/HAP3 subunit family.</text>
</comment>
<dbReference type="Pfam" id="PF00808">
    <property type="entry name" value="CBFD_NFYB_HMF"/>
    <property type="match status" value="2"/>
</dbReference>
<dbReference type="InterPro" id="IPR003956">
    <property type="entry name" value="Transcrpt_fac_NFYB/HAP3_CS"/>
</dbReference>
<dbReference type="CDD" id="cd05162">
    <property type="entry name" value="PWWP"/>
    <property type="match status" value="1"/>
</dbReference>
<dbReference type="InterPro" id="IPR009072">
    <property type="entry name" value="Histone-fold"/>
</dbReference>
<dbReference type="GO" id="GO:0046982">
    <property type="term" value="F:protein heterodimerization activity"/>
    <property type="evidence" value="ECO:0007669"/>
    <property type="project" value="InterPro"/>
</dbReference>
<evidence type="ECO:0000259" key="7">
    <source>
        <dbReference type="PROSITE" id="PS50812"/>
    </source>
</evidence>
<feature type="region of interest" description="Disordered" evidence="6">
    <location>
        <begin position="1357"/>
        <end position="1378"/>
    </location>
</feature>
<dbReference type="PANTHER" id="PTHR42851:SF19">
    <property type="entry name" value="PWWP DOMAIN-CONTAINING PROTEIN 2-RELATED"/>
    <property type="match status" value="1"/>
</dbReference>
<dbReference type="GO" id="GO:0043565">
    <property type="term" value="F:sequence-specific DNA binding"/>
    <property type="evidence" value="ECO:0007669"/>
    <property type="project" value="InterPro"/>
</dbReference>
<keyword evidence="9" id="KW-1185">Reference proteome</keyword>
<gene>
    <name evidence="8" type="ORF">FPE_LOCUS8140</name>
</gene>
<feature type="compositionally biased region" description="Polar residues" evidence="6">
    <location>
        <begin position="222"/>
        <end position="234"/>
    </location>
</feature>
<dbReference type="FunFam" id="1.10.20.10:FF:000035">
    <property type="entry name" value="Nuclear transcription factor Y subunit B-3"/>
    <property type="match status" value="2"/>
</dbReference>
<dbReference type="InterPro" id="IPR003958">
    <property type="entry name" value="CBFA_NFYB_domain"/>
</dbReference>
<feature type="region of interest" description="Disordered" evidence="6">
    <location>
        <begin position="79"/>
        <end position="110"/>
    </location>
</feature>
<evidence type="ECO:0000256" key="2">
    <source>
        <dbReference type="ARBA" id="ARBA00023015"/>
    </source>
</evidence>
<evidence type="ECO:0000256" key="3">
    <source>
        <dbReference type="ARBA" id="ARBA00023125"/>
    </source>
</evidence>
<feature type="compositionally biased region" description="Basic and acidic residues" evidence="6">
    <location>
        <begin position="1052"/>
        <end position="1066"/>
    </location>
</feature>
<dbReference type="InterPro" id="IPR053063">
    <property type="entry name" value="PWWP_domain_containing_PDP"/>
</dbReference>
<dbReference type="PROSITE" id="PS00685">
    <property type="entry name" value="NFYB_HAP3"/>
    <property type="match status" value="2"/>
</dbReference>
<protein>
    <recommendedName>
        <fullName evidence="7">PWWP domain-containing protein</fullName>
    </recommendedName>
</protein>
<reference evidence="8" key="1">
    <citation type="submission" date="2023-05" db="EMBL/GenBank/DDBJ databases">
        <authorList>
            <person name="Huff M."/>
        </authorList>
    </citation>
    <scope>NUCLEOTIDE SEQUENCE</scope>
</reference>
<feature type="region of interest" description="Disordered" evidence="6">
    <location>
        <begin position="201"/>
        <end position="237"/>
    </location>
</feature>
<feature type="region of interest" description="Disordered" evidence="6">
    <location>
        <begin position="981"/>
        <end position="1066"/>
    </location>
</feature>
<feature type="compositionally biased region" description="Gly residues" evidence="6">
    <location>
        <begin position="262"/>
        <end position="281"/>
    </location>
</feature>
<feature type="domain" description="PWWP" evidence="7">
    <location>
        <begin position="766"/>
        <end position="827"/>
    </location>
</feature>
<dbReference type="GO" id="GO:0006355">
    <property type="term" value="P:regulation of DNA-templated transcription"/>
    <property type="evidence" value="ECO:0007669"/>
    <property type="project" value="InterPro"/>
</dbReference>
<keyword evidence="4" id="KW-0010">Activator</keyword>
<dbReference type="Gene3D" id="2.30.30.140">
    <property type="match status" value="1"/>
</dbReference>
<feature type="compositionally biased region" description="Gly residues" evidence="6">
    <location>
        <begin position="79"/>
        <end position="97"/>
    </location>
</feature>